<dbReference type="InterPro" id="IPR022924">
    <property type="entry name" value="Cardiolipin_synthase"/>
</dbReference>
<sequence>MNEHSVRRNFFLLHDHLNSGKAIDNTCCQEVFMNILITVLALVVVIGVWLYFDYKLGLRALRKKSQATSTGPLASKIELITNGEDFIDKLIEDIRKANKHIHIQFYIFRDDYIGKRMVDTLVAKAEAGIDTRLLIDQFGCKLRRGTKKQLRAAGVDVAIAAKVRGPWFFFSLNRRNHRKLAVIDGHTSYLGGYNVGDEYLGRNPFFGFWRDFHVRITGEGSRAIQAQFLADFEAATGKHIERKSFFPDLQAGSQPLQFLGTQGTEFEQTLLKLIRSAKNSLIIGSPYFIPTRAVMDAIIDVAQRGVFVSLILPEKADHPLVKHGATPYVIEALQAGVLVYHYYRGFYHVKAVVADQSTCLVGTPNIDKRSFHLNDEMSCLTHDQTFIETVLAVLHADMHASMTVTIEQLQKRPLLDRVKEVTAAPLSPLL</sequence>
<protein>
    <recommendedName>
        <fullName evidence="8">Cardiolipin synthase</fullName>
        <ecNumber evidence="8">2.7.8.-</ecNumber>
    </recommendedName>
</protein>
<dbReference type="Gene3D" id="3.30.870.10">
    <property type="entry name" value="Endonuclease Chain A"/>
    <property type="match status" value="2"/>
</dbReference>
<dbReference type="CDD" id="cd09110">
    <property type="entry name" value="PLDc_CLS_1"/>
    <property type="match status" value="1"/>
</dbReference>
<dbReference type="CDD" id="cd09112">
    <property type="entry name" value="PLDc_CLS_2"/>
    <property type="match status" value="1"/>
</dbReference>
<comment type="caution">
    <text evidence="11">The sequence shown here is derived from an EMBL/GenBank/DDBJ whole genome shotgun (WGS) entry which is preliminary data.</text>
</comment>
<accession>A0A268S3L7</accession>
<evidence type="ECO:0000256" key="7">
    <source>
        <dbReference type="ARBA" id="ARBA00023136"/>
    </source>
</evidence>
<evidence type="ECO:0000256" key="9">
    <source>
        <dbReference type="SAM" id="Phobius"/>
    </source>
</evidence>
<dbReference type="InterPro" id="IPR025202">
    <property type="entry name" value="PLD-like_dom"/>
</dbReference>
<evidence type="ECO:0000256" key="6">
    <source>
        <dbReference type="ARBA" id="ARBA00022989"/>
    </source>
</evidence>
<keyword evidence="3" id="KW-0808">Transferase</keyword>
<dbReference type="NCBIfam" id="TIGR04265">
    <property type="entry name" value="bac_cardiolipin"/>
    <property type="match status" value="1"/>
</dbReference>
<comment type="subcellular location">
    <subcellularLocation>
        <location evidence="1">Cell membrane</location>
    </subcellularLocation>
</comment>
<dbReference type="GO" id="GO:0005886">
    <property type="term" value="C:plasma membrane"/>
    <property type="evidence" value="ECO:0007669"/>
    <property type="project" value="UniProtKB-SubCell"/>
</dbReference>
<reference evidence="11 12" key="1">
    <citation type="submission" date="2017-07" db="EMBL/GenBank/DDBJ databases">
        <title>Isolation and whole genome analysis of endospore-forming bacteria from heroin.</title>
        <authorList>
            <person name="Kalinowski J."/>
            <person name="Ahrens B."/>
            <person name="Al-Dilaimi A."/>
            <person name="Winkler A."/>
            <person name="Wibberg D."/>
            <person name="Schleenbecker U."/>
            <person name="Ruckert C."/>
            <person name="Wolfel R."/>
            <person name="Grass G."/>
        </authorList>
    </citation>
    <scope>NUCLEOTIDE SEQUENCE [LARGE SCALE GENOMIC DNA]</scope>
    <source>
        <strain evidence="11 12">7523-2</strain>
    </source>
</reference>
<dbReference type="EC" id="2.7.8.-" evidence="8"/>
<dbReference type="GO" id="GO:0032049">
    <property type="term" value="P:cardiolipin biosynthetic process"/>
    <property type="evidence" value="ECO:0007669"/>
    <property type="project" value="UniProtKB-UniRule"/>
</dbReference>
<evidence type="ECO:0000256" key="8">
    <source>
        <dbReference type="NCBIfam" id="TIGR04265"/>
    </source>
</evidence>
<dbReference type="Proteomes" id="UP000216133">
    <property type="component" value="Unassembled WGS sequence"/>
</dbReference>
<dbReference type="GO" id="GO:0008808">
    <property type="term" value="F:cardiolipin synthase activity"/>
    <property type="evidence" value="ECO:0007669"/>
    <property type="project" value="UniProtKB-UniRule"/>
</dbReference>
<name>A0A268S3L7_SHOCL</name>
<dbReference type="AlphaFoldDB" id="A0A268S3L7"/>
<dbReference type="EMBL" id="NPBS01000024">
    <property type="protein sequence ID" value="PAF27017.1"/>
    <property type="molecule type" value="Genomic_DNA"/>
</dbReference>
<evidence type="ECO:0000256" key="1">
    <source>
        <dbReference type="ARBA" id="ARBA00004236"/>
    </source>
</evidence>
<proteinExistence type="predicted"/>
<evidence type="ECO:0000313" key="11">
    <source>
        <dbReference type="EMBL" id="PAF27017.1"/>
    </source>
</evidence>
<evidence type="ECO:0000259" key="10">
    <source>
        <dbReference type="PROSITE" id="PS50035"/>
    </source>
</evidence>
<keyword evidence="4 9" id="KW-0812">Transmembrane</keyword>
<feature type="domain" description="PLD phosphodiesterase" evidence="10">
    <location>
        <begin position="172"/>
        <end position="199"/>
    </location>
</feature>
<evidence type="ECO:0000313" key="12">
    <source>
        <dbReference type="Proteomes" id="UP000216133"/>
    </source>
</evidence>
<evidence type="ECO:0000256" key="2">
    <source>
        <dbReference type="ARBA" id="ARBA00022475"/>
    </source>
</evidence>
<feature type="transmembrane region" description="Helical" evidence="9">
    <location>
        <begin position="31"/>
        <end position="52"/>
    </location>
</feature>
<organism evidence="11 12">
    <name type="scientific">Shouchella clausii</name>
    <name type="common">Alkalihalobacillus clausii</name>
    <dbReference type="NCBI Taxonomy" id="79880"/>
    <lineage>
        <taxon>Bacteria</taxon>
        <taxon>Bacillati</taxon>
        <taxon>Bacillota</taxon>
        <taxon>Bacilli</taxon>
        <taxon>Bacillales</taxon>
        <taxon>Bacillaceae</taxon>
        <taxon>Shouchella</taxon>
    </lineage>
</organism>
<keyword evidence="7 9" id="KW-0472">Membrane</keyword>
<dbReference type="SMART" id="SM00155">
    <property type="entry name" value="PLDc"/>
    <property type="match status" value="2"/>
</dbReference>
<feature type="domain" description="PLD phosphodiesterase" evidence="10">
    <location>
        <begin position="343"/>
        <end position="370"/>
    </location>
</feature>
<dbReference type="Pfam" id="PF13091">
    <property type="entry name" value="PLDc_2"/>
    <property type="match status" value="2"/>
</dbReference>
<keyword evidence="2" id="KW-1003">Cell membrane</keyword>
<dbReference type="SUPFAM" id="SSF56024">
    <property type="entry name" value="Phospholipase D/nuclease"/>
    <property type="match status" value="2"/>
</dbReference>
<evidence type="ECO:0000256" key="4">
    <source>
        <dbReference type="ARBA" id="ARBA00022692"/>
    </source>
</evidence>
<dbReference type="PANTHER" id="PTHR21248">
    <property type="entry name" value="CARDIOLIPIN SYNTHASE"/>
    <property type="match status" value="1"/>
</dbReference>
<evidence type="ECO:0000256" key="3">
    <source>
        <dbReference type="ARBA" id="ARBA00022679"/>
    </source>
</evidence>
<keyword evidence="5" id="KW-0677">Repeat</keyword>
<evidence type="ECO:0000256" key="5">
    <source>
        <dbReference type="ARBA" id="ARBA00022737"/>
    </source>
</evidence>
<keyword evidence="6 9" id="KW-1133">Transmembrane helix</keyword>
<gene>
    <name evidence="11" type="primary">cls</name>
    <name evidence="11" type="ORF">CHH61_05480</name>
</gene>
<dbReference type="InterPro" id="IPR001736">
    <property type="entry name" value="PLipase_D/transphosphatidylase"/>
</dbReference>
<dbReference type="PROSITE" id="PS50035">
    <property type="entry name" value="PLD"/>
    <property type="match status" value="2"/>
</dbReference>
<dbReference type="PANTHER" id="PTHR21248:SF7">
    <property type="entry name" value="MINOR CARDIOLIPIN SYNTHASE CLSB"/>
    <property type="match status" value="1"/>
</dbReference>